<keyword evidence="2" id="KW-1185">Reference proteome</keyword>
<dbReference type="RefSeq" id="XP_041285193.1">
    <property type="nucleotide sequence ID" value="XM_041434530.1"/>
</dbReference>
<dbReference type="Proteomes" id="UP000823399">
    <property type="component" value="Unassembled WGS sequence"/>
</dbReference>
<reference evidence="1" key="1">
    <citation type="journal article" date="2020" name="New Phytol.">
        <title>Comparative genomics reveals dynamic genome evolution in host specialist ectomycorrhizal fungi.</title>
        <authorList>
            <person name="Lofgren L.A."/>
            <person name="Nguyen N.H."/>
            <person name="Vilgalys R."/>
            <person name="Ruytinx J."/>
            <person name="Liao H.L."/>
            <person name="Branco S."/>
            <person name="Kuo A."/>
            <person name="LaButti K."/>
            <person name="Lipzen A."/>
            <person name="Andreopoulos W."/>
            <person name="Pangilinan J."/>
            <person name="Riley R."/>
            <person name="Hundley H."/>
            <person name="Na H."/>
            <person name="Barry K."/>
            <person name="Grigoriev I.V."/>
            <person name="Stajich J.E."/>
            <person name="Kennedy P.G."/>
        </authorList>
    </citation>
    <scope>NUCLEOTIDE SEQUENCE</scope>
    <source>
        <strain evidence="1">FC423</strain>
    </source>
</reference>
<sequence>MQKNITLDTIHRRLGSIHLAWHVTFSGIYSCSFTPYVVNLYALYPDACIASSLSCVGRFGLAKLLYRIDMLLNRLDSINAGAVTFPSDIVFSITRLNAHKRPETAKQTVLVNDVVLSPMSNFSTFKILHHKPSYCDQFLFMIVWDSSHAFQLPVERIVTNIHGDTGECKATLILGCAPGVVIVLLRACYYIDDVAWSATLDVRDKALASEEYLP</sequence>
<organism evidence="1 2">
    <name type="scientific">Suillus discolor</name>
    <dbReference type="NCBI Taxonomy" id="1912936"/>
    <lineage>
        <taxon>Eukaryota</taxon>
        <taxon>Fungi</taxon>
        <taxon>Dikarya</taxon>
        <taxon>Basidiomycota</taxon>
        <taxon>Agaricomycotina</taxon>
        <taxon>Agaricomycetes</taxon>
        <taxon>Agaricomycetidae</taxon>
        <taxon>Boletales</taxon>
        <taxon>Suillineae</taxon>
        <taxon>Suillaceae</taxon>
        <taxon>Suillus</taxon>
    </lineage>
</organism>
<protein>
    <submittedName>
        <fullName evidence="1">Uncharacterized protein</fullName>
    </submittedName>
</protein>
<gene>
    <name evidence="1" type="ORF">F5147DRAFT_658992</name>
</gene>
<dbReference type="GeneID" id="64696789"/>
<evidence type="ECO:0000313" key="1">
    <source>
        <dbReference type="EMBL" id="KAG2087381.1"/>
    </source>
</evidence>
<dbReference type="AlphaFoldDB" id="A0A9P7JM58"/>
<proteinExistence type="predicted"/>
<dbReference type="EMBL" id="JABBWM010000133">
    <property type="protein sequence ID" value="KAG2087381.1"/>
    <property type="molecule type" value="Genomic_DNA"/>
</dbReference>
<name>A0A9P7JM58_9AGAM</name>
<dbReference type="PROSITE" id="PS51257">
    <property type="entry name" value="PROKAR_LIPOPROTEIN"/>
    <property type="match status" value="1"/>
</dbReference>
<evidence type="ECO:0000313" key="2">
    <source>
        <dbReference type="Proteomes" id="UP000823399"/>
    </source>
</evidence>
<dbReference type="OrthoDB" id="10568363at2759"/>
<accession>A0A9P7JM58</accession>
<comment type="caution">
    <text evidence="1">The sequence shown here is derived from an EMBL/GenBank/DDBJ whole genome shotgun (WGS) entry which is preliminary data.</text>
</comment>